<dbReference type="Proteomes" id="UP000199516">
    <property type="component" value="Unassembled WGS sequence"/>
</dbReference>
<protein>
    <submittedName>
        <fullName evidence="1">Uncharacterized protein</fullName>
    </submittedName>
</protein>
<evidence type="ECO:0000313" key="2">
    <source>
        <dbReference type="Proteomes" id="UP000199516"/>
    </source>
</evidence>
<accession>A0A1I2ERP6</accession>
<gene>
    <name evidence="1" type="ORF">SAMN05192532_106191</name>
</gene>
<dbReference type="EMBL" id="FONT01000006">
    <property type="protein sequence ID" value="SFE95146.1"/>
    <property type="molecule type" value="Genomic_DNA"/>
</dbReference>
<reference evidence="1 2" key="1">
    <citation type="submission" date="2016-10" db="EMBL/GenBank/DDBJ databases">
        <authorList>
            <person name="de Groot N.N."/>
        </authorList>
    </citation>
    <scope>NUCLEOTIDE SEQUENCE [LARGE SCALE GENOMIC DNA]</scope>
    <source>
        <strain evidence="1 2">DSM 23995</strain>
    </source>
</reference>
<evidence type="ECO:0000313" key="1">
    <source>
        <dbReference type="EMBL" id="SFE95146.1"/>
    </source>
</evidence>
<dbReference type="STRING" id="930128.SAMN05192532_106191"/>
<proteinExistence type="predicted"/>
<sequence>MKSKFYEEALLAEFTEGLKRPLNNDEEHFLSWMAERQAGEDQSKETTVCCK</sequence>
<keyword evidence="2" id="KW-1185">Reference proteome</keyword>
<organism evidence="1 2">
    <name type="scientific">Alteribacillus iranensis</name>
    <dbReference type="NCBI Taxonomy" id="930128"/>
    <lineage>
        <taxon>Bacteria</taxon>
        <taxon>Bacillati</taxon>
        <taxon>Bacillota</taxon>
        <taxon>Bacilli</taxon>
        <taxon>Bacillales</taxon>
        <taxon>Bacillaceae</taxon>
        <taxon>Alteribacillus</taxon>
    </lineage>
</organism>
<dbReference type="RefSeq" id="WP_177194828.1">
    <property type="nucleotide sequence ID" value="NZ_FONT01000006.1"/>
</dbReference>
<name>A0A1I2ERP6_9BACI</name>
<dbReference type="AlphaFoldDB" id="A0A1I2ERP6"/>